<name>A0A3R9YBV6_9HYPH</name>
<dbReference type="GO" id="GO:0005886">
    <property type="term" value="C:plasma membrane"/>
    <property type="evidence" value="ECO:0007669"/>
    <property type="project" value="UniProtKB-SubCell"/>
</dbReference>
<evidence type="ECO:0000256" key="1">
    <source>
        <dbReference type="ARBA" id="ARBA00004651"/>
    </source>
</evidence>
<dbReference type="PANTHER" id="PTHR46494">
    <property type="entry name" value="CORA FAMILY METAL ION TRANSPORTER (EUROFUNG)"/>
    <property type="match status" value="1"/>
</dbReference>
<dbReference type="OrthoDB" id="9803416at2"/>
<evidence type="ECO:0000256" key="5">
    <source>
        <dbReference type="ARBA" id="ARBA00022692"/>
    </source>
</evidence>
<evidence type="ECO:0000256" key="7">
    <source>
        <dbReference type="ARBA" id="ARBA00023136"/>
    </source>
</evidence>
<keyword evidence="3 8" id="KW-0813">Transport</keyword>
<dbReference type="Proteomes" id="UP000278398">
    <property type="component" value="Unassembled WGS sequence"/>
</dbReference>
<dbReference type="EMBL" id="RWKW01000011">
    <property type="protein sequence ID" value="RST87745.1"/>
    <property type="molecule type" value="Genomic_DNA"/>
</dbReference>
<dbReference type="PANTHER" id="PTHR46494:SF1">
    <property type="entry name" value="CORA FAMILY METAL ION TRANSPORTER (EUROFUNG)"/>
    <property type="match status" value="1"/>
</dbReference>
<keyword evidence="8" id="KW-0460">Magnesium</keyword>
<keyword evidence="5 8" id="KW-0812">Transmembrane</keyword>
<proteinExistence type="inferred from homology"/>
<keyword evidence="8" id="KW-0406">Ion transport</keyword>
<feature type="transmembrane region" description="Helical" evidence="8">
    <location>
        <begin position="294"/>
        <end position="313"/>
    </location>
</feature>
<dbReference type="SUPFAM" id="SSF143865">
    <property type="entry name" value="CorA soluble domain-like"/>
    <property type="match status" value="1"/>
</dbReference>
<evidence type="ECO:0000256" key="3">
    <source>
        <dbReference type="ARBA" id="ARBA00022448"/>
    </source>
</evidence>
<comment type="subcellular location">
    <subcellularLocation>
        <location evidence="1">Cell membrane</location>
        <topology evidence="1">Multi-pass membrane protein</topology>
    </subcellularLocation>
    <subcellularLocation>
        <location evidence="8">Membrane</location>
        <topology evidence="8">Multi-pass membrane protein</topology>
    </subcellularLocation>
</comment>
<dbReference type="InterPro" id="IPR045861">
    <property type="entry name" value="CorA_cytoplasmic_dom"/>
</dbReference>
<sequence>MKDKVKFVFRRRAPIGAPPGTLIRDERASPTSIRMIVVEDDHVETTANATVAQVREALGSSKRVWVDVTGLADLELLGAVGELFSLDPLALEDITNTNQRPKVDTYESHALIVVHMFDGVTVRSKEQFSILFDERHVVTFQERPGDCLQPVRKRLQGANGRMRKSGAPYLVYALLDTILDAYFPILERIGEELEELEDRITQDPQPADVGRLHQLKRELLVVKRALWPSREMLSAMSREDLGLIPTEVQHYLRDTYDHAIQLIDLVETYRELATGLLDLYLSSVSTRMNEVMKVLTIISTIFIPLGFLAGVWGMNFHADSPWNMPELGWRYGYPAALLVMFSIACGLLFLFWRKKWI</sequence>
<dbReference type="NCBIfam" id="TIGR00383">
    <property type="entry name" value="corA"/>
    <property type="match status" value="1"/>
</dbReference>
<dbReference type="GO" id="GO:0015087">
    <property type="term" value="F:cobalt ion transmembrane transporter activity"/>
    <property type="evidence" value="ECO:0007669"/>
    <property type="project" value="UniProtKB-UniRule"/>
</dbReference>
<comment type="caution">
    <text evidence="9">The sequence shown here is derived from an EMBL/GenBank/DDBJ whole genome shotgun (WGS) entry which is preliminary data.</text>
</comment>
<keyword evidence="7 8" id="KW-0472">Membrane</keyword>
<gene>
    <name evidence="8 9" type="primary">corA</name>
    <name evidence="9" type="ORF">EJC49_03805</name>
</gene>
<dbReference type="AlphaFoldDB" id="A0A3R9YBV6"/>
<evidence type="ECO:0000256" key="6">
    <source>
        <dbReference type="ARBA" id="ARBA00022989"/>
    </source>
</evidence>
<protein>
    <recommendedName>
        <fullName evidence="8">Magnesium transport protein CorA</fullName>
    </recommendedName>
</protein>
<feature type="transmembrane region" description="Helical" evidence="8">
    <location>
        <begin position="333"/>
        <end position="352"/>
    </location>
</feature>
<dbReference type="InterPro" id="IPR045863">
    <property type="entry name" value="CorA_TM1_TM2"/>
</dbReference>
<accession>A0A3R9YBV6</accession>
<reference evidence="9 10" key="1">
    <citation type="submission" date="2018-12" db="EMBL/GenBank/DDBJ databases">
        <title>Mesorhizobium carbonis sp. nov., isolated from coal mine water.</title>
        <authorList>
            <person name="Xin W."/>
            <person name="Xu Z."/>
            <person name="Xiang F."/>
            <person name="Zhang J."/>
            <person name="Xi L."/>
            <person name="Liu J."/>
        </authorList>
    </citation>
    <scope>NUCLEOTIDE SEQUENCE [LARGE SCALE GENOMIC DNA]</scope>
    <source>
        <strain evidence="9 10">B2.3</strain>
    </source>
</reference>
<dbReference type="InterPro" id="IPR002523">
    <property type="entry name" value="MgTranspt_CorA/ZnTranspt_ZntB"/>
</dbReference>
<dbReference type="GO" id="GO:0000287">
    <property type="term" value="F:magnesium ion binding"/>
    <property type="evidence" value="ECO:0007669"/>
    <property type="project" value="TreeGrafter"/>
</dbReference>
<dbReference type="FunFam" id="1.20.58.340:FF:000012">
    <property type="entry name" value="Magnesium transport protein CorA"/>
    <property type="match status" value="1"/>
</dbReference>
<dbReference type="SUPFAM" id="SSF144083">
    <property type="entry name" value="Magnesium transport protein CorA, transmembrane region"/>
    <property type="match status" value="1"/>
</dbReference>
<dbReference type="Pfam" id="PF01544">
    <property type="entry name" value="CorA"/>
    <property type="match status" value="1"/>
</dbReference>
<evidence type="ECO:0000256" key="4">
    <source>
        <dbReference type="ARBA" id="ARBA00022475"/>
    </source>
</evidence>
<dbReference type="CDD" id="cd12828">
    <property type="entry name" value="TmCorA-like_1"/>
    <property type="match status" value="1"/>
</dbReference>
<dbReference type="Gene3D" id="1.20.58.340">
    <property type="entry name" value="Magnesium transport protein CorA, transmembrane region"/>
    <property type="match status" value="2"/>
</dbReference>
<evidence type="ECO:0000313" key="9">
    <source>
        <dbReference type="EMBL" id="RST87745.1"/>
    </source>
</evidence>
<dbReference type="RefSeq" id="WP_126698138.1">
    <property type="nucleotide sequence ID" value="NZ_RWKW01000011.1"/>
</dbReference>
<dbReference type="InterPro" id="IPR004488">
    <property type="entry name" value="Mg/Co-transport_prot_CorA"/>
</dbReference>
<keyword evidence="6 8" id="KW-1133">Transmembrane helix</keyword>
<dbReference type="GO" id="GO:0050897">
    <property type="term" value="F:cobalt ion binding"/>
    <property type="evidence" value="ECO:0007669"/>
    <property type="project" value="TreeGrafter"/>
</dbReference>
<keyword evidence="10" id="KW-1185">Reference proteome</keyword>
<evidence type="ECO:0000313" key="10">
    <source>
        <dbReference type="Proteomes" id="UP000278398"/>
    </source>
</evidence>
<dbReference type="Gene3D" id="3.30.460.20">
    <property type="entry name" value="CorA soluble domain-like"/>
    <property type="match status" value="1"/>
</dbReference>
<evidence type="ECO:0000256" key="2">
    <source>
        <dbReference type="ARBA" id="ARBA00009765"/>
    </source>
</evidence>
<evidence type="ECO:0000256" key="8">
    <source>
        <dbReference type="RuleBase" id="RU362010"/>
    </source>
</evidence>
<comment type="function">
    <text evidence="8">Mediates influx of magnesium ions.</text>
</comment>
<dbReference type="GO" id="GO:0015095">
    <property type="term" value="F:magnesium ion transmembrane transporter activity"/>
    <property type="evidence" value="ECO:0007669"/>
    <property type="project" value="UniProtKB-UniRule"/>
</dbReference>
<comment type="similarity">
    <text evidence="2 8">Belongs to the CorA metal ion transporter (MIT) (TC 1.A.35) family.</text>
</comment>
<keyword evidence="4 8" id="KW-1003">Cell membrane</keyword>
<organism evidence="9 10">
    <name type="scientific">Aquibium carbonis</name>
    <dbReference type="NCBI Taxonomy" id="2495581"/>
    <lineage>
        <taxon>Bacteria</taxon>
        <taxon>Pseudomonadati</taxon>
        <taxon>Pseudomonadota</taxon>
        <taxon>Alphaproteobacteria</taxon>
        <taxon>Hyphomicrobiales</taxon>
        <taxon>Phyllobacteriaceae</taxon>
        <taxon>Aquibium</taxon>
    </lineage>
</organism>